<dbReference type="EMBL" id="CWQJ01000007">
    <property type="protein sequence ID" value="CSB97576.1"/>
    <property type="molecule type" value="Genomic_DNA"/>
</dbReference>
<accession>A0A655WV58</accession>
<dbReference type="AlphaFoldDB" id="A0A655WV58"/>
<gene>
    <name evidence="1" type="ORF">ERS013201_01464</name>
</gene>
<proteinExistence type="predicted"/>
<evidence type="ECO:0000313" key="2">
    <source>
        <dbReference type="Proteomes" id="UP000046067"/>
    </source>
</evidence>
<name>A0A655WV58_VIBCL</name>
<reference evidence="1 2" key="1">
    <citation type="submission" date="2015-07" db="EMBL/GenBank/DDBJ databases">
        <authorList>
            <consortium name="Pathogen Informatics"/>
        </authorList>
    </citation>
    <scope>NUCLEOTIDE SEQUENCE [LARGE SCALE GENOMIC DNA]</scope>
    <source>
        <strain evidence="1 2">A325</strain>
    </source>
</reference>
<organism evidence="1 2">
    <name type="scientific">Vibrio cholerae</name>
    <dbReference type="NCBI Taxonomy" id="666"/>
    <lineage>
        <taxon>Bacteria</taxon>
        <taxon>Pseudomonadati</taxon>
        <taxon>Pseudomonadota</taxon>
        <taxon>Gammaproteobacteria</taxon>
        <taxon>Vibrionales</taxon>
        <taxon>Vibrionaceae</taxon>
        <taxon>Vibrio</taxon>
    </lineage>
</organism>
<protein>
    <submittedName>
        <fullName evidence="1">Uncharacterized protein</fullName>
    </submittedName>
</protein>
<evidence type="ECO:0000313" key="1">
    <source>
        <dbReference type="EMBL" id="CSB97576.1"/>
    </source>
</evidence>
<sequence length="69" mass="7663">MVLHSLWAQYFLVDPAVNQAPMRLLFESSPLAPELYLRDLLMSLLALLDRRSQMTNPAVAVAVAVAVQP</sequence>
<dbReference type="Proteomes" id="UP000046067">
    <property type="component" value="Unassembled WGS sequence"/>
</dbReference>